<dbReference type="InterPro" id="IPR027805">
    <property type="entry name" value="Transposase_HTH_dom"/>
</dbReference>
<protein>
    <submittedName>
        <fullName evidence="7">Uncharacterized protein LOC106050787 isoform X1</fullName>
    </submittedName>
</protein>
<dbReference type="Proteomes" id="UP001165740">
    <property type="component" value="Chromosome 1"/>
</dbReference>
<dbReference type="KEGG" id="bgt:106050787"/>
<dbReference type="RefSeq" id="XP_013061284.2">
    <property type="nucleotide sequence ID" value="XM_013205830.2"/>
</dbReference>
<feature type="region of interest" description="Disordered" evidence="3">
    <location>
        <begin position="96"/>
        <end position="133"/>
    </location>
</feature>
<evidence type="ECO:0000259" key="4">
    <source>
        <dbReference type="Pfam" id="PF13359"/>
    </source>
</evidence>
<dbReference type="GO" id="GO:0046872">
    <property type="term" value="F:metal ion binding"/>
    <property type="evidence" value="ECO:0007669"/>
    <property type="project" value="UniProtKB-KW"/>
</dbReference>
<organism evidence="6 7">
    <name type="scientific">Biomphalaria glabrata</name>
    <name type="common">Bloodfluke planorb</name>
    <name type="synonym">Freshwater snail</name>
    <dbReference type="NCBI Taxonomy" id="6526"/>
    <lineage>
        <taxon>Eukaryota</taxon>
        <taxon>Metazoa</taxon>
        <taxon>Spiralia</taxon>
        <taxon>Lophotrochozoa</taxon>
        <taxon>Mollusca</taxon>
        <taxon>Gastropoda</taxon>
        <taxon>Heterobranchia</taxon>
        <taxon>Euthyneura</taxon>
        <taxon>Panpulmonata</taxon>
        <taxon>Hygrophila</taxon>
        <taxon>Lymnaeoidea</taxon>
        <taxon>Planorbidae</taxon>
        <taxon>Biomphalaria</taxon>
    </lineage>
</organism>
<evidence type="ECO:0000313" key="7">
    <source>
        <dbReference type="RefSeq" id="XP_013061284.2"/>
    </source>
</evidence>
<dbReference type="AlphaFoldDB" id="A0A9U8DUA3"/>
<dbReference type="Pfam" id="PF13359">
    <property type="entry name" value="DDE_Tnp_4"/>
    <property type="match status" value="1"/>
</dbReference>
<dbReference type="GeneID" id="106050787"/>
<evidence type="ECO:0000259" key="5">
    <source>
        <dbReference type="Pfam" id="PF13613"/>
    </source>
</evidence>
<dbReference type="Pfam" id="PF13613">
    <property type="entry name" value="HTH_Tnp_4"/>
    <property type="match status" value="1"/>
</dbReference>
<dbReference type="OMA" id="IATCRIH"/>
<dbReference type="PANTHER" id="PTHR23080">
    <property type="entry name" value="THAP DOMAIN PROTEIN"/>
    <property type="match status" value="1"/>
</dbReference>
<comment type="cofactor">
    <cofactor evidence="1">
        <name>a divalent metal cation</name>
        <dbReference type="ChEBI" id="CHEBI:60240"/>
    </cofactor>
</comment>
<feature type="domain" description="DDE Tnp4" evidence="4">
    <location>
        <begin position="334"/>
        <end position="490"/>
    </location>
</feature>
<gene>
    <name evidence="7" type="primary">LOC106050787</name>
</gene>
<evidence type="ECO:0000256" key="2">
    <source>
        <dbReference type="ARBA" id="ARBA00022723"/>
    </source>
</evidence>
<dbReference type="PANTHER" id="PTHR23080:SF133">
    <property type="entry name" value="SI:CH211-262I1.5-RELATED"/>
    <property type="match status" value="1"/>
</dbReference>
<reference evidence="7" key="1">
    <citation type="submission" date="2025-08" db="UniProtKB">
        <authorList>
            <consortium name="RefSeq"/>
        </authorList>
    </citation>
    <scope>IDENTIFICATION</scope>
</reference>
<feature type="domain" description="Transposase Helix-turn-helix" evidence="5">
    <location>
        <begin position="254"/>
        <end position="303"/>
    </location>
</feature>
<feature type="compositionally biased region" description="Polar residues" evidence="3">
    <location>
        <begin position="97"/>
        <end position="108"/>
    </location>
</feature>
<keyword evidence="2" id="KW-0479">Metal-binding</keyword>
<keyword evidence="6" id="KW-1185">Reference proteome</keyword>
<dbReference type="InterPro" id="IPR027806">
    <property type="entry name" value="HARBI1_dom"/>
</dbReference>
<dbReference type="OrthoDB" id="6050095at2759"/>
<evidence type="ECO:0000313" key="6">
    <source>
        <dbReference type="Proteomes" id="UP001165740"/>
    </source>
</evidence>
<evidence type="ECO:0000256" key="3">
    <source>
        <dbReference type="SAM" id="MobiDB-lite"/>
    </source>
</evidence>
<proteinExistence type="predicted"/>
<sequence>MAPSPSSKKIVAAGRHKCSFCSNYYGDVVEGRVVKLHRVPANKFLGQALERRLRLLRPDYRTLKQPRVCSEHFVGKQGSILGDDIPRSIKLMKYRKPTSTTTGSQISHHANAEQELSKEVSSSTNPALSHEEDHLTDPEFSMLHHDYALKVEQSKLIASPSLACQTDICTTNTSTQTNAIILNSKWFHFNCDSQQTQTDIQTESTPMHFEHVCNNDATVRLYTGLKDRATFQALFDKLATPDILSFDAGRKNILRPVDQFFMTLMRLRLGLVLGDLSFRFSISTPTCSRIINRWIDIMYEHLSFLIYWPTRNQINATMPEDFQELFPNTRAIISCTELLTETPLILIDQSLKFSQSKANMTWKGLIGITPNGVISFVSDLWPGPIDDKQIVEQSGLLDLCEKGDIIIGDDTFLISDLTTPLGIQLITPPRKKPTKHMTNADILLNRHITQVHIHLEKHVERIKKFRILRNLVGTMKANVSKIWKICNYLTTLN</sequence>
<name>A0A9U8DUA3_BIOGL</name>
<accession>A0A9U8DUA3</accession>
<evidence type="ECO:0000256" key="1">
    <source>
        <dbReference type="ARBA" id="ARBA00001968"/>
    </source>
</evidence>